<keyword evidence="1" id="KW-0732">Signal</keyword>
<organism evidence="2">
    <name type="scientific">freshwater metagenome</name>
    <dbReference type="NCBI Taxonomy" id="449393"/>
    <lineage>
        <taxon>unclassified sequences</taxon>
        <taxon>metagenomes</taxon>
        <taxon>ecological metagenomes</taxon>
    </lineage>
</organism>
<dbReference type="PANTHER" id="PTHR35841">
    <property type="entry name" value="PHOSPHONATES-BINDING PERIPLASMIC PROTEIN"/>
    <property type="match status" value="1"/>
</dbReference>
<dbReference type="SUPFAM" id="SSF53850">
    <property type="entry name" value="Periplasmic binding protein-like II"/>
    <property type="match status" value="1"/>
</dbReference>
<dbReference type="CDD" id="cd01071">
    <property type="entry name" value="PBP2_PhnD_like"/>
    <property type="match status" value="1"/>
</dbReference>
<reference evidence="2" key="1">
    <citation type="submission" date="2014-06" db="EMBL/GenBank/DDBJ databases">
        <title>Key roles for freshwater Actinobacteria revealed by deep metagenomic sequencing.</title>
        <authorList>
            <person name="Ghai R."/>
            <person name="Mizuno C.M."/>
            <person name="Picazo A."/>
            <person name="Camacho A."/>
            <person name="Rodriguez-Valera F."/>
        </authorList>
    </citation>
    <scope>NUCLEOTIDE SEQUENCE</scope>
</reference>
<evidence type="ECO:0008006" key="3">
    <source>
        <dbReference type="Google" id="ProtNLM"/>
    </source>
</evidence>
<dbReference type="GO" id="GO:0043190">
    <property type="term" value="C:ATP-binding cassette (ABC) transporter complex"/>
    <property type="evidence" value="ECO:0007669"/>
    <property type="project" value="InterPro"/>
</dbReference>
<gene>
    <name evidence="2" type="ORF">GM51_4980</name>
</gene>
<dbReference type="PANTHER" id="PTHR35841:SF1">
    <property type="entry name" value="PHOSPHONATES-BINDING PERIPLASMIC PROTEIN"/>
    <property type="match status" value="1"/>
</dbReference>
<dbReference type="NCBIfam" id="TIGR01098">
    <property type="entry name" value="3A0109s03R"/>
    <property type="match status" value="1"/>
</dbReference>
<accession>A0A094SPU9</accession>
<protein>
    <recommendedName>
        <fullName evidence="3">Solute-binding protein family 3/N-terminal domain-containing protein</fullName>
    </recommendedName>
</protein>
<name>A0A094SPU9_9ZZZZ</name>
<dbReference type="AlphaFoldDB" id="A0A094SPU9"/>
<evidence type="ECO:0000313" key="2">
    <source>
        <dbReference type="EMBL" id="KGA20693.1"/>
    </source>
</evidence>
<comment type="caution">
    <text evidence="2">The sequence shown here is derived from an EMBL/GenBank/DDBJ whole genome shotgun (WGS) entry which is preliminary data.</text>
</comment>
<dbReference type="InterPro" id="IPR005770">
    <property type="entry name" value="PhnD"/>
</dbReference>
<proteinExistence type="predicted"/>
<evidence type="ECO:0000256" key="1">
    <source>
        <dbReference type="ARBA" id="ARBA00022729"/>
    </source>
</evidence>
<dbReference type="GO" id="GO:0055085">
    <property type="term" value="P:transmembrane transport"/>
    <property type="evidence" value="ECO:0007669"/>
    <property type="project" value="InterPro"/>
</dbReference>
<dbReference type="Pfam" id="PF12974">
    <property type="entry name" value="Phosphonate-bd"/>
    <property type="match status" value="1"/>
</dbReference>
<dbReference type="EMBL" id="JNSL01000020">
    <property type="protein sequence ID" value="KGA20693.1"/>
    <property type="molecule type" value="Genomic_DNA"/>
</dbReference>
<dbReference type="Gene3D" id="3.40.190.10">
    <property type="entry name" value="Periplasmic binding protein-like II"/>
    <property type="match status" value="2"/>
</dbReference>
<sequence length="367" mass="38768">MYSAKKTLRRIAAVTAVLTAVMAISSGSGVQAKIEAKVGDKCTKAQYGKTSKVGATRVRCTFKNKKYTWTKVATTTATTIPVKVNKSKWPKKFVIGAVPSENASAMTLKYQGLVRLFQEELGIPVEFYSATDYAGIIEAQIANKVDLAFYGPFSYVIAKLNGAKIEPAGVAVSSATGTPGYRSYGVAKANNAAVKTIADFKGKRICFVDPASTSGNLYPTAGLLAAGVDPAKESTQYAGGHPQSVQAINKGTCDVGFAYDDILDKEVPAGKVSGVGASDIKVVWKSGLIAGSPIAVRLNMEPSLVAAVRDIVLNKANKTAMVKAGRCTTEATCQIIEDSSWGFVKTTDSYYDGVRAVCESTKSTKCK</sequence>